<dbReference type="AlphaFoldDB" id="A0AAN7ZRX8"/>
<name>A0AAN7ZRX8_9PEZI</name>
<comment type="caution">
    <text evidence="1">The sequence shown here is derived from an EMBL/GenBank/DDBJ whole genome shotgun (WGS) entry which is preliminary data.</text>
</comment>
<evidence type="ECO:0000313" key="2">
    <source>
        <dbReference type="Proteomes" id="UP001310594"/>
    </source>
</evidence>
<dbReference type="Gene3D" id="3.80.10.10">
    <property type="entry name" value="Ribonuclease Inhibitor"/>
    <property type="match status" value="1"/>
</dbReference>
<proteinExistence type="predicted"/>
<dbReference type="EMBL" id="JAVRQU010000015">
    <property type="protein sequence ID" value="KAK5694505.1"/>
    <property type="molecule type" value="Genomic_DNA"/>
</dbReference>
<dbReference type="Proteomes" id="UP001310594">
    <property type="component" value="Unassembled WGS sequence"/>
</dbReference>
<protein>
    <submittedName>
        <fullName evidence="1">Uncharacterized protein</fullName>
    </submittedName>
</protein>
<gene>
    <name evidence="1" type="ORF">LTR97_009095</name>
</gene>
<dbReference type="SUPFAM" id="SSF52047">
    <property type="entry name" value="RNI-like"/>
    <property type="match status" value="1"/>
</dbReference>
<evidence type="ECO:0000313" key="1">
    <source>
        <dbReference type="EMBL" id="KAK5694505.1"/>
    </source>
</evidence>
<organism evidence="1 2">
    <name type="scientific">Elasticomyces elasticus</name>
    <dbReference type="NCBI Taxonomy" id="574655"/>
    <lineage>
        <taxon>Eukaryota</taxon>
        <taxon>Fungi</taxon>
        <taxon>Dikarya</taxon>
        <taxon>Ascomycota</taxon>
        <taxon>Pezizomycotina</taxon>
        <taxon>Dothideomycetes</taxon>
        <taxon>Dothideomycetidae</taxon>
        <taxon>Mycosphaerellales</taxon>
        <taxon>Teratosphaeriaceae</taxon>
        <taxon>Elasticomyces</taxon>
    </lineage>
</organism>
<sequence>MNLADLPTELLELTGHYLIHHRGFKYVGDMLAFRLVCRAITSKTHETFARAAFQSLIVDMSSRSLNRLKSIAEHPAFGVKVEQLKFYDEDSGYSPDGYLEFLTKARSGDLDVEEQARVEEFLNFAGAEQENKAFLQRTASDGILLLVCFHRLRSLRKIDIPAIWRSGRLQGSVRRHLTGNGESTTRAYSTIVSCLAYAQQRPKELLTDWDGCTTCSEGVAVQALYMTPEIKLCVAGLQRLELLLDNNDEHFKNQTLWHSYLAALLCTTPELRKFKLGFCRDWEDIAHVFAPVANTIHLPHLQDLDLQHIRCDGAALHSFLFRHHGLTRLSLTNLQVTGSTSFAQILGALGDTFEHLTFFECCQIAQNDFRLEFETLGIVTWNDTWAPHDDPQADKDLLNSFVSVRKPNRYTVRVEQWEGVQSRIKLFREDLRLSSKSCEPDIPPGSIYRDYVWLP</sequence>
<accession>A0AAN7ZRX8</accession>
<reference evidence="1" key="1">
    <citation type="submission" date="2023-08" db="EMBL/GenBank/DDBJ databases">
        <title>Black Yeasts Isolated from many extreme environments.</title>
        <authorList>
            <person name="Coleine C."/>
            <person name="Stajich J.E."/>
            <person name="Selbmann L."/>
        </authorList>
    </citation>
    <scope>NUCLEOTIDE SEQUENCE</scope>
    <source>
        <strain evidence="1">CCFEE 5810</strain>
    </source>
</reference>
<dbReference type="InterPro" id="IPR032675">
    <property type="entry name" value="LRR_dom_sf"/>
</dbReference>